<dbReference type="PRINTS" id="PR00838">
    <property type="entry name" value="V5ALLERGEN"/>
</dbReference>
<feature type="transmembrane region" description="Helical" evidence="1">
    <location>
        <begin position="52"/>
        <end position="71"/>
    </location>
</feature>
<dbReference type="Gene3D" id="3.40.33.10">
    <property type="entry name" value="CAP"/>
    <property type="match status" value="1"/>
</dbReference>
<proteinExistence type="predicted"/>
<evidence type="ECO:0000259" key="2">
    <source>
        <dbReference type="SMART" id="SM00198"/>
    </source>
</evidence>
<reference evidence="3 4" key="1">
    <citation type="journal article" date="2019" name="Sci. Rep.">
        <title>Orb-weaving spider Araneus ventricosus genome elucidates the spidroin gene catalogue.</title>
        <authorList>
            <person name="Kono N."/>
            <person name="Nakamura H."/>
            <person name="Ohtoshi R."/>
            <person name="Moran D.A.P."/>
            <person name="Shinohara A."/>
            <person name="Yoshida Y."/>
            <person name="Fujiwara M."/>
            <person name="Mori M."/>
            <person name="Tomita M."/>
            <person name="Arakawa K."/>
        </authorList>
    </citation>
    <scope>NUCLEOTIDE SEQUENCE [LARGE SCALE GENOMIC DNA]</scope>
</reference>
<dbReference type="InterPro" id="IPR035940">
    <property type="entry name" value="CAP_sf"/>
</dbReference>
<comment type="caution">
    <text evidence="3">The sequence shown here is derived from an EMBL/GenBank/DDBJ whole genome shotgun (WGS) entry which is preliminary data.</text>
</comment>
<dbReference type="CDD" id="cd05380">
    <property type="entry name" value="CAP_euk"/>
    <property type="match status" value="1"/>
</dbReference>
<dbReference type="PANTHER" id="PTHR10334">
    <property type="entry name" value="CYSTEINE-RICH SECRETORY PROTEIN-RELATED"/>
    <property type="match status" value="1"/>
</dbReference>
<keyword evidence="1" id="KW-0472">Membrane</keyword>
<feature type="domain" description="SCP" evidence="2">
    <location>
        <begin position="108"/>
        <end position="279"/>
    </location>
</feature>
<organism evidence="3 4">
    <name type="scientific">Araneus ventricosus</name>
    <name type="common">Orbweaver spider</name>
    <name type="synonym">Epeira ventricosa</name>
    <dbReference type="NCBI Taxonomy" id="182803"/>
    <lineage>
        <taxon>Eukaryota</taxon>
        <taxon>Metazoa</taxon>
        <taxon>Ecdysozoa</taxon>
        <taxon>Arthropoda</taxon>
        <taxon>Chelicerata</taxon>
        <taxon>Arachnida</taxon>
        <taxon>Araneae</taxon>
        <taxon>Araneomorphae</taxon>
        <taxon>Entelegynae</taxon>
        <taxon>Araneoidea</taxon>
        <taxon>Araneidae</taxon>
        <taxon>Araneus</taxon>
    </lineage>
</organism>
<dbReference type="EMBL" id="BGPR01007993">
    <property type="protein sequence ID" value="GBN30865.1"/>
    <property type="molecule type" value="Genomic_DNA"/>
</dbReference>
<dbReference type="PRINTS" id="PR00837">
    <property type="entry name" value="V5TPXLIKE"/>
</dbReference>
<evidence type="ECO:0000256" key="1">
    <source>
        <dbReference type="SAM" id="Phobius"/>
    </source>
</evidence>
<keyword evidence="1" id="KW-0812">Transmembrane</keyword>
<evidence type="ECO:0000313" key="3">
    <source>
        <dbReference type="EMBL" id="GBN30865.1"/>
    </source>
</evidence>
<dbReference type="Pfam" id="PF00188">
    <property type="entry name" value="CAP"/>
    <property type="match status" value="1"/>
</dbReference>
<evidence type="ECO:0000313" key="4">
    <source>
        <dbReference type="Proteomes" id="UP000499080"/>
    </source>
</evidence>
<sequence>MLRQVGISSWSKASFQSFIVYKAPRFIKRCSVLNQVDCLVSCVQTHSIYPNVMLATMWFIFTLALFCLVGWSNAQRCPVWYQRFSAHHSYCLPPNLRCNILKSGVSQQEREEILQLHNEFRSKVAMGNEHRSIGGSLPEVADMLQMVWDDELAAVAQKWTDNCEYKHDCNECRAVENFAVGQNIAFQESTCMGRICREDQKIIPNWTWPITAFYDEVKDYHRDWLRSFVPHPGPKTGHLTQLIWSKSWRIGCGYTAYKEGRTYTRYYACNYGPTGNSERKPVYQEGPPCSGCPVNSRCQSWSSGPGTYPGLCKMNDPSVAPVYRHDNVLFYCNSNPANSDCQSRITGSNKWEIVTSVGGL</sequence>
<dbReference type="OrthoDB" id="6416925at2759"/>
<name>A0A4Y2MUW1_ARAVE</name>
<dbReference type="InterPro" id="IPR014044">
    <property type="entry name" value="CAP_dom"/>
</dbReference>
<keyword evidence="4" id="KW-1185">Reference proteome</keyword>
<accession>A0A4Y2MUW1</accession>
<gene>
    <name evidence="3" type="primary">CRVP_5</name>
    <name evidence="3" type="ORF">AVEN_205324_1</name>
</gene>
<dbReference type="Proteomes" id="UP000499080">
    <property type="component" value="Unassembled WGS sequence"/>
</dbReference>
<dbReference type="SMART" id="SM00198">
    <property type="entry name" value="SCP"/>
    <property type="match status" value="1"/>
</dbReference>
<protein>
    <submittedName>
        <fullName evidence="3">CRISP/Allergen/PR-1</fullName>
    </submittedName>
</protein>
<dbReference type="SUPFAM" id="SSF55797">
    <property type="entry name" value="PR-1-like"/>
    <property type="match status" value="1"/>
</dbReference>
<dbReference type="InterPro" id="IPR002413">
    <property type="entry name" value="V5_allergen-like"/>
</dbReference>
<dbReference type="AlphaFoldDB" id="A0A4Y2MUW1"/>
<keyword evidence="1" id="KW-1133">Transmembrane helix</keyword>
<dbReference type="InterPro" id="IPR001283">
    <property type="entry name" value="CRISP-related"/>
</dbReference>